<dbReference type="Gene3D" id="3.30.565.10">
    <property type="entry name" value="Histidine kinase-like ATPase, C-terminal domain"/>
    <property type="match status" value="1"/>
</dbReference>
<evidence type="ECO:0000256" key="4">
    <source>
        <dbReference type="ARBA" id="ARBA00022553"/>
    </source>
</evidence>
<keyword evidence="6 10" id="KW-0418">Kinase</keyword>
<dbReference type="PANTHER" id="PTHR44936:SF9">
    <property type="entry name" value="SENSOR PROTEIN CREC"/>
    <property type="match status" value="1"/>
</dbReference>
<dbReference type="PROSITE" id="PS50109">
    <property type="entry name" value="HIS_KIN"/>
    <property type="match status" value="1"/>
</dbReference>
<dbReference type="InterPro" id="IPR003594">
    <property type="entry name" value="HATPase_dom"/>
</dbReference>
<dbReference type="SMART" id="SM00387">
    <property type="entry name" value="HATPase_c"/>
    <property type="match status" value="1"/>
</dbReference>
<dbReference type="EMBL" id="JRTT01000028">
    <property type="protein sequence ID" value="KHD75362.1"/>
    <property type="molecule type" value="Genomic_DNA"/>
</dbReference>
<evidence type="ECO:0000256" key="6">
    <source>
        <dbReference type="ARBA" id="ARBA00022777"/>
    </source>
</evidence>
<evidence type="ECO:0000259" key="9">
    <source>
        <dbReference type="PROSITE" id="PS50109"/>
    </source>
</evidence>
<proteinExistence type="predicted"/>
<dbReference type="Pfam" id="PF02518">
    <property type="entry name" value="HATPase_c"/>
    <property type="match status" value="1"/>
</dbReference>
<reference evidence="10 11" key="1">
    <citation type="submission" date="2014-10" db="EMBL/GenBank/DDBJ databases">
        <title>Draft genome sequence of Actinoplanes utahensis NRRL 12052.</title>
        <authorList>
            <person name="Velasco-Bucheli B."/>
            <person name="del Cerro C."/>
            <person name="Hormigo D."/>
            <person name="Garcia J.L."/>
            <person name="Acebal C."/>
            <person name="Arroyo M."/>
            <person name="de la Mata I."/>
        </authorList>
    </citation>
    <scope>NUCLEOTIDE SEQUENCE [LARGE SCALE GENOMIC DNA]</scope>
    <source>
        <strain evidence="10 11">NRRL 12052</strain>
    </source>
</reference>
<evidence type="ECO:0000313" key="11">
    <source>
        <dbReference type="Proteomes" id="UP000054537"/>
    </source>
</evidence>
<keyword evidence="11" id="KW-1185">Reference proteome</keyword>
<dbReference type="EC" id="2.7.13.3" evidence="3"/>
<evidence type="ECO:0000256" key="1">
    <source>
        <dbReference type="ARBA" id="ARBA00000085"/>
    </source>
</evidence>
<evidence type="ECO:0000256" key="5">
    <source>
        <dbReference type="ARBA" id="ARBA00022679"/>
    </source>
</evidence>
<comment type="caution">
    <text evidence="10">The sequence shown here is derived from an EMBL/GenBank/DDBJ whole genome shotgun (WGS) entry which is preliminary data.</text>
</comment>
<dbReference type="PANTHER" id="PTHR44936">
    <property type="entry name" value="SENSOR PROTEIN CREC"/>
    <property type="match status" value="1"/>
</dbReference>
<sequence length="238" mass="25675">MIVDDDYADRGAHGASVPRPGRVMRLNRHRAAHDTDLLVRTVCHELRPPMATLAGLLRALERQPPEPRRTELTRLATEHAVYAEAVLAQIAATVRGEAEPPAGAVPLQSILPAVAATAPPGILTVTAGPNALRWPVHPGHTQQILINLVGNAVRHATGPVRLGSRVRGRRLRLTVIDRGGPTPGLRTALRRRHPPPGDDGLGLWVVRQRLAGLSGTVRARRLFPSGLVMEVVLPPYRG</sequence>
<gene>
    <name evidence="10" type="ORF">MB27_23280</name>
</gene>
<dbReference type="SUPFAM" id="SSF47384">
    <property type="entry name" value="Homodimeric domain of signal transducing histidine kinase"/>
    <property type="match status" value="1"/>
</dbReference>
<feature type="domain" description="Histidine kinase" evidence="9">
    <location>
        <begin position="41"/>
        <end position="237"/>
    </location>
</feature>
<feature type="region of interest" description="Disordered" evidence="8">
    <location>
        <begin position="1"/>
        <end position="20"/>
    </location>
</feature>
<dbReference type="InterPro" id="IPR036890">
    <property type="entry name" value="HATPase_C_sf"/>
</dbReference>
<dbReference type="Proteomes" id="UP000054537">
    <property type="component" value="Unassembled WGS sequence"/>
</dbReference>
<evidence type="ECO:0000256" key="3">
    <source>
        <dbReference type="ARBA" id="ARBA00012438"/>
    </source>
</evidence>
<evidence type="ECO:0000313" key="10">
    <source>
        <dbReference type="EMBL" id="KHD75362.1"/>
    </source>
</evidence>
<keyword evidence="5" id="KW-0808">Transferase</keyword>
<dbReference type="SUPFAM" id="SSF55874">
    <property type="entry name" value="ATPase domain of HSP90 chaperone/DNA topoisomerase II/histidine kinase"/>
    <property type="match status" value="1"/>
</dbReference>
<dbReference type="GO" id="GO:0000155">
    <property type="term" value="F:phosphorelay sensor kinase activity"/>
    <property type="evidence" value="ECO:0007669"/>
    <property type="project" value="InterPro"/>
</dbReference>
<organism evidence="10 11">
    <name type="scientific">Actinoplanes utahensis</name>
    <dbReference type="NCBI Taxonomy" id="1869"/>
    <lineage>
        <taxon>Bacteria</taxon>
        <taxon>Bacillati</taxon>
        <taxon>Actinomycetota</taxon>
        <taxon>Actinomycetes</taxon>
        <taxon>Micromonosporales</taxon>
        <taxon>Micromonosporaceae</taxon>
        <taxon>Actinoplanes</taxon>
    </lineage>
</organism>
<keyword evidence="7" id="KW-0902">Two-component regulatory system</keyword>
<dbReference type="CDD" id="cd16936">
    <property type="entry name" value="HATPase_RsbW-like"/>
    <property type="match status" value="1"/>
</dbReference>
<comment type="catalytic activity">
    <reaction evidence="1">
        <text>ATP + protein L-histidine = ADP + protein N-phospho-L-histidine.</text>
        <dbReference type="EC" id="2.7.13.3"/>
    </reaction>
</comment>
<dbReference type="InterPro" id="IPR050980">
    <property type="entry name" value="2C_sensor_his_kinase"/>
</dbReference>
<dbReference type="STRING" id="1869.MB27_23280"/>
<evidence type="ECO:0000256" key="2">
    <source>
        <dbReference type="ARBA" id="ARBA00004236"/>
    </source>
</evidence>
<evidence type="ECO:0000256" key="7">
    <source>
        <dbReference type="ARBA" id="ARBA00023012"/>
    </source>
</evidence>
<comment type="subcellular location">
    <subcellularLocation>
        <location evidence="2">Cell membrane</location>
    </subcellularLocation>
</comment>
<dbReference type="AlphaFoldDB" id="A0A0A6X5H7"/>
<name>A0A0A6X5H7_ACTUT</name>
<dbReference type="InterPro" id="IPR005467">
    <property type="entry name" value="His_kinase_dom"/>
</dbReference>
<keyword evidence="4" id="KW-0597">Phosphoprotein</keyword>
<dbReference type="GO" id="GO:0005886">
    <property type="term" value="C:plasma membrane"/>
    <property type="evidence" value="ECO:0007669"/>
    <property type="project" value="UniProtKB-SubCell"/>
</dbReference>
<protein>
    <recommendedName>
        <fullName evidence="3">histidine kinase</fullName>
        <ecNumber evidence="3">2.7.13.3</ecNumber>
    </recommendedName>
</protein>
<dbReference type="InterPro" id="IPR036097">
    <property type="entry name" value="HisK_dim/P_sf"/>
</dbReference>
<accession>A0A0A6X5H7</accession>
<dbReference type="eggNOG" id="COG0642">
    <property type="taxonomic scope" value="Bacteria"/>
</dbReference>
<evidence type="ECO:0000256" key="8">
    <source>
        <dbReference type="SAM" id="MobiDB-lite"/>
    </source>
</evidence>